<dbReference type="AlphaFoldDB" id="A0A0A0JKQ1"/>
<dbReference type="Proteomes" id="UP000030011">
    <property type="component" value="Unassembled WGS sequence"/>
</dbReference>
<proteinExistence type="predicted"/>
<keyword evidence="1" id="KW-0472">Membrane</keyword>
<accession>A0A0A0JKQ1</accession>
<organism evidence="2 3">
    <name type="scientific">Knoellia subterranea KCTC 19937</name>
    <dbReference type="NCBI Taxonomy" id="1385521"/>
    <lineage>
        <taxon>Bacteria</taxon>
        <taxon>Bacillati</taxon>
        <taxon>Actinomycetota</taxon>
        <taxon>Actinomycetes</taxon>
        <taxon>Micrococcales</taxon>
        <taxon>Intrasporangiaceae</taxon>
        <taxon>Knoellia</taxon>
    </lineage>
</organism>
<dbReference type="RefSeq" id="WP_035904081.1">
    <property type="nucleotide sequence ID" value="NZ_AVPK01000004.1"/>
</dbReference>
<name>A0A0A0JKQ1_9MICO</name>
<dbReference type="OrthoDB" id="9915268at2"/>
<reference evidence="2 3" key="1">
    <citation type="submission" date="2013-08" db="EMBL/GenBank/DDBJ databases">
        <title>The genome sequence of Knoellia subterranea.</title>
        <authorList>
            <person name="Zhu W."/>
            <person name="Wang G."/>
        </authorList>
    </citation>
    <scope>NUCLEOTIDE SEQUENCE [LARGE SCALE GENOMIC DNA]</scope>
    <source>
        <strain evidence="2 3">KCTC 19937</strain>
    </source>
</reference>
<protein>
    <submittedName>
        <fullName evidence="2">Uncharacterized protein</fullName>
    </submittedName>
</protein>
<gene>
    <name evidence="2" type="ORF">N803_11515</name>
</gene>
<dbReference type="PROSITE" id="PS51318">
    <property type="entry name" value="TAT"/>
    <property type="match status" value="1"/>
</dbReference>
<evidence type="ECO:0000256" key="1">
    <source>
        <dbReference type="SAM" id="Phobius"/>
    </source>
</evidence>
<evidence type="ECO:0000313" key="2">
    <source>
        <dbReference type="EMBL" id="KGN37678.1"/>
    </source>
</evidence>
<keyword evidence="3" id="KW-1185">Reference proteome</keyword>
<dbReference type="InterPro" id="IPR006311">
    <property type="entry name" value="TAT_signal"/>
</dbReference>
<feature type="transmembrane region" description="Helical" evidence="1">
    <location>
        <begin position="42"/>
        <end position="66"/>
    </location>
</feature>
<keyword evidence="1" id="KW-0812">Transmembrane</keyword>
<comment type="caution">
    <text evidence="2">The sequence shown here is derived from an EMBL/GenBank/DDBJ whole genome shotgun (WGS) entry which is preliminary data.</text>
</comment>
<sequence length="212" mass="20576">MTQLHDLLDTASRAGSPADAQPAHDIATDIRLGRRALLRRRLAAAGGGVAAATLAAGAIVGGSALFNGPAEKAAPAGAGVSVSSVDSATTAVLVDADVAAGPFHFAKVPQGWVSGASSEFAGNLVPAAGGVSQSAQDFAGKITALPSTQDMPEGINTKGGAGVVSVTRSVDGPGDVVSLTVQVPKSVGLTNAQLTELAQSVTLTSAVSAAAG</sequence>
<dbReference type="EMBL" id="AVPK01000004">
    <property type="protein sequence ID" value="KGN37678.1"/>
    <property type="molecule type" value="Genomic_DNA"/>
</dbReference>
<evidence type="ECO:0000313" key="3">
    <source>
        <dbReference type="Proteomes" id="UP000030011"/>
    </source>
</evidence>
<keyword evidence="1" id="KW-1133">Transmembrane helix</keyword>
<dbReference type="STRING" id="1385521.N803_11515"/>